<dbReference type="RefSeq" id="WP_371947852.1">
    <property type="nucleotide sequence ID" value="NZ_JAXCEI010000002.1"/>
</dbReference>
<dbReference type="SUPFAM" id="SSF82607">
    <property type="entry name" value="YbaB-like"/>
    <property type="match status" value="1"/>
</dbReference>
<keyword evidence="3" id="KW-1185">Reference proteome</keyword>
<dbReference type="InterPro" id="IPR036894">
    <property type="entry name" value="YbaB-like_sf"/>
</dbReference>
<reference evidence="2 3" key="1">
    <citation type="submission" date="2023-11" db="EMBL/GenBank/DDBJ databases">
        <title>Actinomadura monticuli sp. nov., isolated from volcanic ash.</title>
        <authorList>
            <person name="Lee S.D."/>
            <person name="Yang H."/>
            <person name="Kim I.S."/>
        </authorList>
    </citation>
    <scope>NUCLEOTIDE SEQUENCE [LARGE SCALE GENOMIC DNA]</scope>
    <source>
        <strain evidence="2 3">DLS-62</strain>
    </source>
</reference>
<proteinExistence type="predicted"/>
<dbReference type="Pfam" id="PF02575">
    <property type="entry name" value="YbaB_DNA_bd"/>
    <property type="match status" value="1"/>
</dbReference>
<evidence type="ECO:0000313" key="2">
    <source>
        <dbReference type="EMBL" id="MFA1538468.1"/>
    </source>
</evidence>
<evidence type="ECO:0000256" key="1">
    <source>
        <dbReference type="SAM" id="MobiDB-lite"/>
    </source>
</evidence>
<feature type="region of interest" description="Disordered" evidence="1">
    <location>
        <begin position="18"/>
        <end position="41"/>
    </location>
</feature>
<name>A0ABV4Q607_9ACTN</name>
<organism evidence="2 3">
    <name type="scientific">Actinomadura monticuli</name>
    <dbReference type="NCBI Taxonomy" id="3097367"/>
    <lineage>
        <taxon>Bacteria</taxon>
        <taxon>Bacillati</taxon>
        <taxon>Actinomycetota</taxon>
        <taxon>Actinomycetes</taxon>
        <taxon>Streptosporangiales</taxon>
        <taxon>Thermomonosporaceae</taxon>
        <taxon>Actinomadura</taxon>
    </lineage>
</organism>
<dbReference type="EMBL" id="JAXCEI010000002">
    <property type="protein sequence ID" value="MFA1538468.1"/>
    <property type="molecule type" value="Genomic_DNA"/>
</dbReference>
<accession>A0ABV4Q607</accession>
<sequence>MADINEFDRMLSETRGLLDQIRGGATRPPGAEEMEGRGEGAEGKVRVVAGAGGELTSVELDPRALRMPSEELAEELKSAVNAALRELRARSQAADTAIDPDVLAERLRDAQDQGLRQMAAFTQSLDDLMTRIGARSGGTPPSP</sequence>
<evidence type="ECO:0000313" key="3">
    <source>
        <dbReference type="Proteomes" id="UP001569963"/>
    </source>
</evidence>
<dbReference type="Proteomes" id="UP001569963">
    <property type="component" value="Unassembled WGS sequence"/>
</dbReference>
<comment type="caution">
    <text evidence="2">The sequence shown here is derived from an EMBL/GenBank/DDBJ whole genome shotgun (WGS) entry which is preliminary data.</text>
</comment>
<protein>
    <submittedName>
        <fullName evidence="2">YbaB/EbfC family nucleoid-associated protein</fullName>
    </submittedName>
</protein>
<dbReference type="InterPro" id="IPR004401">
    <property type="entry name" value="YbaB/EbfC"/>
</dbReference>
<dbReference type="Gene3D" id="3.30.1310.10">
    <property type="entry name" value="Nucleoid-associated protein YbaB-like domain"/>
    <property type="match status" value="1"/>
</dbReference>
<gene>
    <name evidence="2" type="ORF">SM611_05950</name>
</gene>